<organism evidence="2 3">
    <name type="scientific">Kinneretia aquatilis</name>
    <dbReference type="NCBI Taxonomy" id="2070761"/>
    <lineage>
        <taxon>Bacteria</taxon>
        <taxon>Pseudomonadati</taxon>
        <taxon>Pseudomonadota</taxon>
        <taxon>Betaproteobacteria</taxon>
        <taxon>Burkholderiales</taxon>
        <taxon>Sphaerotilaceae</taxon>
        <taxon>Roseateles</taxon>
    </lineage>
</organism>
<reference evidence="2 3" key="1">
    <citation type="submission" date="2018-01" db="EMBL/GenBank/DDBJ databases">
        <title>Draft genome sequence of Paucibacter aquatile CR182 isolated from freshwater of the Nakdong River.</title>
        <authorList>
            <person name="Choi A."/>
            <person name="Chung E.J."/>
        </authorList>
    </citation>
    <scope>NUCLEOTIDE SEQUENCE [LARGE SCALE GENOMIC DNA]</scope>
    <source>
        <strain evidence="2 3">CR182</strain>
    </source>
</reference>
<dbReference type="PANTHER" id="PTHR40112:SF1">
    <property type="entry name" value="H2HPP ISOMERASE"/>
    <property type="match status" value="1"/>
</dbReference>
<dbReference type="InterPro" id="IPR011051">
    <property type="entry name" value="RmlC_Cupin_sf"/>
</dbReference>
<dbReference type="CDD" id="cd02238">
    <property type="entry name" value="cupin_KdgF"/>
    <property type="match status" value="1"/>
</dbReference>
<accession>A0A2N8KZE4</accession>
<dbReference type="AlphaFoldDB" id="A0A2N8KZE4"/>
<dbReference type="EMBL" id="POSP01000003">
    <property type="protein sequence ID" value="PND38827.1"/>
    <property type="molecule type" value="Genomic_DNA"/>
</dbReference>
<feature type="domain" description="Cupin type-2" evidence="1">
    <location>
        <begin position="35"/>
        <end position="93"/>
    </location>
</feature>
<dbReference type="RefSeq" id="WP_102768744.1">
    <property type="nucleotide sequence ID" value="NZ_POSP01000003.1"/>
</dbReference>
<dbReference type="PIRSF" id="PIRSF029883">
    <property type="entry name" value="KdgF"/>
    <property type="match status" value="1"/>
</dbReference>
<dbReference type="InterPro" id="IPR013096">
    <property type="entry name" value="Cupin_2"/>
</dbReference>
<proteinExistence type="predicted"/>
<name>A0A2N8KZE4_9BURK</name>
<evidence type="ECO:0000313" key="2">
    <source>
        <dbReference type="EMBL" id="PND38827.1"/>
    </source>
</evidence>
<dbReference type="OrthoDB" id="9811153at2"/>
<dbReference type="InterPro" id="IPR014710">
    <property type="entry name" value="RmlC-like_jellyroll"/>
</dbReference>
<gene>
    <name evidence="2" type="ORF">C1O66_15710</name>
</gene>
<keyword evidence="3" id="KW-1185">Reference proteome</keyword>
<dbReference type="InterPro" id="IPR052535">
    <property type="entry name" value="Bacilysin_H2HPP_isomerase"/>
</dbReference>
<evidence type="ECO:0000313" key="3">
    <source>
        <dbReference type="Proteomes" id="UP000235916"/>
    </source>
</evidence>
<sequence length="111" mass="11919">MSTPYFDNASSAWTELGDGIRRKIVGHTPELMSVLVQFDQGAIGSVHAHDAHDQIAFVVSGSFEADVAGIKKILRVGDAFTAPRLTPHGVVALEAGSTLLDQFSPPRQDYL</sequence>
<dbReference type="Pfam" id="PF07883">
    <property type="entry name" value="Cupin_2"/>
    <property type="match status" value="1"/>
</dbReference>
<dbReference type="PANTHER" id="PTHR40112">
    <property type="entry name" value="H2HPP ISOMERASE"/>
    <property type="match status" value="1"/>
</dbReference>
<evidence type="ECO:0000259" key="1">
    <source>
        <dbReference type="Pfam" id="PF07883"/>
    </source>
</evidence>
<dbReference type="InterPro" id="IPR025499">
    <property type="entry name" value="KdgF"/>
</dbReference>
<dbReference type="Gene3D" id="2.60.120.10">
    <property type="entry name" value="Jelly Rolls"/>
    <property type="match status" value="1"/>
</dbReference>
<dbReference type="Proteomes" id="UP000235916">
    <property type="component" value="Unassembled WGS sequence"/>
</dbReference>
<protein>
    <submittedName>
        <fullName evidence="2">Pectin degradation protein</fullName>
    </submittedName>
</protein>
<dbReference type="SUPFAM" id="SSF51182">
    <property type="entry name" value="RmlC-like cupins"/>
    <property type="match status" value="1"/>
</dbReference>
<comment type="caution">
    <text evidence="2">The sequence shown here is derived from an EMBL/GenBank/DDBJ whole genome shotgun (WGS) entry which is preliminary data.</text>
</comment>